<dbReference type="HOGENOM" id="CLU_1046601_0_0_1"/>
<dbReference type="STRING" id="1051891.A0A0C3QAK1"/>
<organism evidence="1 2">
    <name type="scientific">Tulasnella calospora MUT 4182</name>
    <dbReference type="NCBI Taxonomy" id="1051891"/>
    <lineage>
        <taxon>Eukaryota</taxon>
        <taxon>Fungi</taxon>
        <taxon>Dikarya</taxon>
        <taxon>Basidiomycota</taxon>
        <taxon>Agaricomycotina</taxon>
        <taxon>Agaricomycetes</taxon>
        <taxon>Cantharellales</taxon>
        <taxon>Tulasnellaceae</taxon>
        <taxon>Tulasnella</taxon>
    </lineage>
</organism>
<accession>A0A0C3QAK1</accession>
<dbReference type="GO" id="GO:0006260">
    <property type="term" value="P:DNA replication"/>
    <property type="evidence" value="ECO:0007669"/>
    <property type="project" value="TreeGrafter"/>
</dbReference>
<evidence type="ECO:0008006" key="3">
    <source>
        <dbReference type="Google" id="ProtNLM"/>
    </source>
</evidence>
<dbReference type="InterPro" id="IPR027417">
    <property type="entry name" value="P-loop_NTPase"/>
</dbReference>
<dbReference type="PANTHER" id="PTHR23274:SF51">
    <property type="entry name" value="OS03G0423850 PROTEIN"/>
    <property type="match status" value="1"/>
</dbReference>
<keyword evidence="2" id="KW-1185">Reference proteome</keyword>
<gene>
    <name evidence="1" type="ORF">M407DRAFT_28545</name>
</gene>
<evidence type="ECO:0000313" key="1">
    <source>
        <dbReference type="EMBL" id="KIO21906.1"/>
    </source>
</evidence>
<dbReference type="PANTHER" id="PTHR23274">
    <property type="entry name" value="DNA HELICASE-RELATED"/>
    <property type="match status" value="1"/>
</dbReference>
<dbReference type="AlphaFoldDB" id="A0A0C3QAK1"/>
<reference evidence="1 2" key="1">
    <citation type="submission" date="2014-04" db="EMBL/GenBank/DDBJ databases">
        <authorList>
            <consortium name="DOE Joint Genome Institute"/>
            <person name="Kuo A."/>
            <person name="Girlanda M."/>
            <person name="Perotto S."/>
            <person name="Kohler A."/>
            <person name="Nagy L.G."/>
            <person name="Floudas D."/>
            <person name="Copeland A."/>
            <person name="Barry K.W."/>
            <person name="Cichocki N."/>
            <person name="Veneault-Fourrey C."/>
            <person name="LaButti K."/>
            <person name="Lindquist E.A."/>
            <person name="Lipzen A."/>
            <person name="Lundell T."/>
            <person name="Morin E."/>
            <person name="Murat C."/>
            <person name="Sun H."/>
            <person name="Tunlid A."/>
            <person name="Henrissat B."/>
            <person name="Grigoriev I.V."/>
            <person name="Hibbett D.S."/>
            <person name="Martin F."/>
            <person name="Nordberg H.P."/>
            <person name="Cantor M.N."/>
            <person name="Hua S.X."/>
        </authorList>
    </citation>
    <scope>NUCLEOTIDE SEQUENCE [LARGE SCALE GENOMIC DNA]</scope>
    <source>
        <strain evidence="1 2">MUT 4182</strain>
    </source>
</reference>
<proteinExistence type="predicted"/>
<dbReference type="OrthoDB" id="3366231at2759"/>
<name>A0A0C3QAK1_9AGAM</name>
<evidence type="ECO:0000313" key="2">
    <source>
        <dbReference type="Proteomes" id="UP000054248"/>
    </source>
</evidence>
<dbReference type="Proteomes" id="UP000054248">
    <property type="component" value="Unassembled WGS sequence"/>
</dbReference>
<dbReference type="GO" id="GO:0005657">
    <property type="term" value="C:replication fork"/>
    <property type="evidence" value="ECO:0007669"/>
    <property type="project" value="TreeGrafter"/>
</dbReference>
<sequence length="266" mass="29463">MEASIQSLHLWPLFQIRRLITPIRNAGDLEYAALVDAIRDGPGPKVELDLLPTTNEMGRIIDFVYPLEVLAAPEACLTRSILALTHVQVNMYNTDIKDRLEDQAILDFVARHTPPGVSNAQLVLQKGAIVCLMRNFSIARGLVKNMRVVVVDVGNHLVTIRHLIATGGVNCVDEELLLIPHIIFSHPLPSGHTLQCKQSPLTLGYATTFSSCQGLTLDRMGIDLTKPVFSHEQLYTALSRIKLRGHSIGLLPVGQSRVPNVTYRER</sequence>
<dbReference type="EMBL" id="KN823124">
    <property type="protein sequence ID" value="KIO21906.1"/>
    <property type="molecule type" value="Genomic_DNA"/>
</dbReference>
<protein>
    <recommendedName>
        <fullName evidence="3">ATP-dependent DNA helicase</fullName>
    </recommendedName>
</protein>
<reference evidence="2" key="2">
    <citation type="submission" date="2015-01" db="EMBL/GenBank/DDBJ databases">
        <title>Evolutionary Origins and Diversification of the Mycorrhizal Mutualists.</title>
        <authorList>
            <consortium name="DOE Joint Genome Institute"/>
            <consortium name="Mycorrhizal Genomics Consortium"/>
            <person name="Kohler A."/>
            <person name="Kuo A."/>
            <person name="Nagy L.G."/>
            <person name="Floudas D."/>
            <person name="Copeland A."/>
            <person name="Barry K.W."/>
            <person name="Cichocki N."/>
            <person name="Veneault-Fourrey C."/>
            <person name="LaButti K."/>
            <person name="Lindquist E.A."/>
            <person name="Lipzen A."/>
            <person name="Lundell T."/>
            <person name="Morin E."/>
            <person name="Murat C."/>
            <person name="Riley R."/>
            <person name="Ohm R."/>
            <person name="Sun H."/>
            <person name="Tunlid A."/>
            <person name="Henrissat B."/>
            <person name="Grigoriev I.V."/>
            <person name="Hibbett D.S."/>
            <person name="Martin F."/>
        </authorList>
    </citation>
    <scope>NUCLEOTIDE SEQUENCE [LARGE SCALE GENOMIC DNA]</scope>
    <source>
        <strain evidence="2">MUT 4182</strain>
    </source>
</reference>
<dbReference type="SUPFAM" id="SSF52540">
    <property type="entry name" value="P-loop containing nucleoside triphosphate hydrolases"/>
    <property type="match status" value="1"/>
</dbReference>